<reference evidence="1 2" key="1">
    <citation type="journal article" date="2019" name="Nat. Ecol. Evol.">
        <title>Megaphylogeny resolves global patterns of mushroom evolution.</title>
        <authorList>
            <person name="Varga T."/>
            <person name="Krizsan K."/>
            <person name="Foldi C."/>
            <person name="Dima B."/>
            <person name="Sanchez-Garcia M."/>
            <person name="Sanchez-Ramirez S."/>
            <person name="Szollosi G.J."/>
            <person name="Szarkandi J.G."/>
            <person name="Papp V."/>
            <person name="Albert L."/>
            <person name="Andreopoulos W."/>
            <person name="Angelini C."/>
            <person name="Antonin V."/>
            <person name="Barry K.W."/>
            <person name="Bougher N.L."/>
            <person name="Buchanan P."/>
            <person name="Buyck B."/>
            <person name="Bense V."/>
            <person name="Catcheside P."/>
            <person name="Chovatia M."/>
            <person name="Cooper J."/>
            <person name="Damon W."/>
            <person name="Desjardin D."/>
            <person name="Finy P."/>
            <person name="Geml J."/>
            <person name="Haridas S."/>
            <person name="Hughes K."/>
            <person name="Justo A."/>
            <person name="Karasinski D."/>
            <person name="Kautmanova I."/>
            <person name="Kiss B."/>
            <person name="Kocsube S."/>
            <person name="Kotiranta H."/>
            <person name="LaButti K.M."/>
            <person name="Lechner B.E."/>
            <person name="Liimatainen K."/>
            <person name="Lipzen A."/>
            <person name="Lukacs Z."/>
            <person name="Mihaltcheva S."/>
            <person name="Morgado L.N."/>
            <person name="Niskanen T."/>
            <person name="Noordeloos M.E."/>
            <person name="Ohm R.A."/>
            <person name="Ortiz-Santana B."/>
            <person name="Ovrebo C."/>
            <person name="Racz N."/>
            <person name="Riley R."/>
            <person name="Savchenko A."/>
            <person name="Shiryaev A."/>
            <person name="Soop K."/>
            <person name="Spirin V."/>
            <person name="Szebenyi C."/>
            <person name="Tomsovsky M."/>
            <person name="Tulloss R.E."/>
            <person name="Uehling J."/>
            <person name="Grigoriev I.V."/>
            <person name="Vagvolgyi C."/>
            <person name="Papp T."/>
            <person name="Martin F.M."/>
            <person name="Miettinen O."/>
            <person name="Hibbett D.S."/>
            <person name="Nagy L.G."/>
        </authorList>
    </citation>
    <scope>NUCLEOTIDE SEQUENCE [LARGE SCALE GENOMIC DNA]</scope>
    <source>
        <strain evidence="1 2">CBS 309.79</strain>
    </source>
</reference>
<proteinExistence type="predicted"/>
<organism evidence="1 2">
    <name type="scientific">Pterulicium gracile</name>
    <dbReference type="NCBI Taxonomy" id="1884261"/>
    <lineage>
        <taxon>Eukaryota</taxon>
        <taxon>Fungi</taxon>
        <taxon>Dikarya</taxon>
        <taxon>Basidiomycota</taxon>
        <taxon>Agaricomycotina</taxon>
        <taxon>Agaricomycetes</taxon>
        <taxon>Agaricomycetidae</taxon>
        <taxon>Agaricales</taxon>
        <taxon>Pleurotineae</taxon>
        <taxon>Pterulaceae</taxon>
        <taxon>Pterulicium</taxon>
    </lineage>
</organism>
<gene>
    <name evidence="1" type="ORF">BDV98DRAFT_570194</name>
</gene>
<protein>
    <submittedName>
        <fullName evidence="1">Uncharacterized protein</fullName>
    </submittedName>
</protein>
<evidence type="ECO:0000313" key="1">
    <source>
        <dbReference type="EMBL" id="TFK99811.1"/>
    </source>
</evidence>
<name>A0A5C3QDP5_9AGAR</name>
<keyword evidence="2" id="KW-1185">Reference proteome</keyword>
<evidence type="ECO:0000313" key="2">
    <source>
        <dbReference type="Proteomes" id="UP000305067"/>
    </source>
</evidence>
<dbReference type="EMBL" id="ML178831">
    <property type="protein sequence ID" value="TFK99811.1"/>
    <property type="molecule type" value="Genomic_DNA"/>
</dbReference>
<accession>A0A5C3QDP5</accession>
<dbReference type="AlphaFoldDB" id="A0A5C3QDP5"/>
<sequence>MAVSPAALGSFPVIPQLYVPSSRRCTEPPGDVNCFTSVEECHSADDIRDNLRCDDLGGWSVTLVFVGTGAELPWASNCTDGGCKWHIDGTDCGFKSTPGAPMVYAEGLTDAEHILTVTSTEGYNVLSFEYAKIHTTLDTPVHEEDEIWIPASSTQFDFQGHWMNSYDPEKVPSVSEIREVVDGNASVSIDIVADRVHLRHRRWGPARAEAYTYPNWTTSIDGDSGHVSLKGPIDLTPGGLHNISLWPADPEFITEFGDFRLDFEGLSYRPLSNVTRIRDVTPPALIEAAENFDYSDLVGIEDQCKGMEDDDDDDSEGGALGGMVGTMHMGLVSSAVAGYVVWYALCI</sequence>
<dbReference type="Proteomes" id="UP000305067">
    <property type="component" value="Unassembled WGS sequence"/>
</dbReference>